<dbReference type="GO" id="GO:0019887">
    <property type="term" value="F:protein kinase regulator activity"/>
    <property type="evidence" value="ECO:0007669"/>
    <property type="project" value="InterPro"/>
</dbReference>
<sequence length="296" mass="33238">MHRDRGGSGSRVETGASYRGGINDALDKHLERSSTATSKVLNRREREKDRLSVPSTSSGKHLEHQDQRSASLSKNKFSDESETDSEESDVSGSDGEDTSWISWFCNLRGNEFFCEVDDEYVQDDFNLCGLSSQVPYYDYALDLILDVESSQGDLFTEEQNELVESAAEMLYGLIHVRYILTSKGMAAMLEKFKNYDFGRCPRVYCCGQPCLPVGQSDIPRSSTVKIYCPKCEDIYYPRSKYQGNVDGAYFGTTFPHLFLMTYGHLKPQKPSQRYTPRVAVTTVGAQNVTVQASSES</sequence>
<keyword evidence="8" id="KW-1185">Reference proteome</keyword>
<reference evidence="7 8" key="1">
    <citation type="submission" date="2022-12" db="EMBL/GenBank/DDBJ databases">
        <title>Chromosome-scale assembly of the Ensete ventricosum genome.</title>
        <authorList>
            <person name="Dussert Y."/>
            <person name="Stocks J."/>
            <person name="Wendawek A."/>
            <person name="Woldeyes F."/>
            <person name="Nichols R.A."/>
            <person name="Borrell J.S."/>
        </authorList>
    </citation>
    <scope>NUCLEOTIDE SEQUENCE [LARGE SCALE GENOMIC DNA]</scope>
    <source>
        <strain evidence="8">cv. Maze</strain>
        <tissue evidence="7">Seeds</tissue>
    </source>
</reference>
<comment type="subcellular location">
    <subcellularLocation>
        <location evidence="1">Cytoplasm</location>
        <location evidence="1">Cytosol</location>
    </subcellularLocation>
</comment>
<gene>
    <name evidence="7" type="ORF">OPV22_010385</name>
</gene>
<dbReference type="FunFam" id="2.20.25.20:FF:000003">
    <property type="entry name" value="Casein kinase II subunit beta"/>
    <property type="match status" value="1"/>
</dbReference>
<evidence type="ECO:0000256" key="5">
    <source>
        <dbReference type="RuleBase" id="RU361268"/>
    </source>
</evidence>
<dbReference type="PANTHER" id="PTHR11740:SF0">
    <property type="entry name" value="CASEIN KINASE II SUBUNIT BETA"/>
    <property type="match status" value="1"/>
</dbReference>
<name>A0AAV8RI59_ENSVE</name>
<dbReference type="Gene3D" id="1.10.1820.10">
    <property type="entry name" value="protein kinase ck2 holoenzyme, chain C, domain 1"/>
    <property type="match status" value="1"/>
</dbReference>
<dbReference type="FunFam" id="1.10.1820.10:FF:000002">
    <property type="entry name" value="Casein kinase II subunit beta"/>
    <property type="match status" value="1"/>
</dbReference>
<dbReference type="SMART" id="SM01085">
    <property type="entry name" value="CK_II_beta"/>
    <property type="match status" value="1"/>
</dbReference>
<dbReference type="SUPFAM" id="SSF57798">
    <property type="entry name" value="Casein kinase II beta subunit"/>
    <property type="match status" value="1"/>
</dbReference>
<comment type="similarity">
    <text evidence="2 5">Belongs to the casein kinase 2 subunit beta family.</text>
</comment>
<dbReference type="AlphaFoldDB" id="A0AAV8RI59"/>
<comment type="subunit">
    <text evidence="5">Tetramer of two alpha and two beta subunits.</text>
</comment>
<organism evidence="7 8">
    <name type="scientific">Ensete ventricosum</name>
    <name type="common">Abyssinian banana</name>
    <name type="synonym">Musa ensete</name>
    <dbReference type="NCBI Taxonomy" id="4639"/>
    <lineage>
        <taxon>Eukaryota</taxon>
        <taxon>Viridiplantae</taxon>
        <taxon>Streptophyta</taxon>
        <taxon>Embryophyta</taxon>
        <taxon>Tracheophyta</taxon>
        <taxon>Spermatophyta</taxon>
        <taxon>Magnoliopsida</taxon>
        <taxon>Liliopsida</taxon>
        <taxon>Zingiberales</taxon>
        <taxon>Musaceae</taxon>
        <taxon>Ensete</taxon>
    </lineage>
</organism>
<evidence type="ECO:0000313" key="8">
    <source>
        <dbReference type="Proteomes" id="UP001222027"/>
    </source>
</evidence>
<dbReference type="PROSITE" id="PS01101">
    <property type="entry name" value="CK2_BETA"/>
    <property type="match status" value="1"/>
</dbReference>
<dbReference type="InterPro" id="IPR035991">
    <property type="entry name" value="Casein_kinase_II_beta-like"/>
</dbReference>
<evidence type="ECO:0000256" key="2">
    <source>
        <dbReference type="ARBA" id="ARBA00006941"/>
    </source>
</evidence>
<dbReference type="GO" id="GO:0005829">
    <property type="term" value="C:cytosol"/>
    <property type="evidence" value="ECO:0007669"/>
    <property type="project" value="UniProtKB-SubCell"/>
</dbReference>
<comment type="function">
    <text evidence="5">Plays a complex role in regulating the basal catalytic activity of the alpha subunit.</text>
</comment>
<dbReference type="InterPro" id="IPR016149">
    <property type="entry name" value="Casein_kin_II_reg-sub_N"/>
</dbReference>
<dbReference type="Proteomes" id="UP001222027">
    <property type="component" value="Unassembled WGS sequence"/>
</dbReference>
<proteinExistence type="inferred from homology"/>
<dbReference type="Pfam" id="PF01214">
    <property type="entry name" value="CK_II_beta"/>
    <property type="match status" value="1"/>
</dbReference>
<evidence type="ECO:0000256" key="4">
    <source>
        <dbReference type="ARBA" id="ARBA00022553"/>
    </source>
</evidence>
<dbReference type="Gene3D" id="2.20.25.20">
    <property type="match status" value="1"/>
</dbReference>
<feature type="compositionally biased region" description="Acidic residues" evidence="6">
    <location>
        <begin position="80"/>
        <end position="96"/>
    </location>
</feature>
<evidence type="ECO:0000256" key="6">
    <source>
        <dbReference type="SAM" id="MobiDB-lite"/>
    </source>
</evidence>
<evidence type="ECO:0000313" key="7">
    <source>
        <dbReference type="EMBL" id="KAJ8499833.1"/>
    </source>
</evidence>
<keyword evidence="3" id="KW-0963">Cytoplasm</keyword>
<dbReference type="PRINTS" id="PR00472">
    <property type="entry name" value="CASNKINASEII"/>
</dbReference>
<dbReference type="InterPro" id="IPR000704">
    <property type="entry name" value="Casein_kinase_II_reg-sub"/>
</dbReference>
<feature type="compositionally biased region" description="Basic and acidic residues" evidence="6">
    <location>
        <begin position="42"/>
        <end position="51"/>
    </location>
</feature>
<evidence type="ECO:0000256" key="1">
    <source>
        <dbReference type="ARBA" id="ARBA00004514"/>
    </source>
</evidence>
<dbReference type="GO" id="GO:0005956">
    <property type="term" value="C:protein kinase CK2 complex"/>
    <property type="evidence" value="ECO:0007669"/>
    <property type="project" value="UniProtKB-UniRule"/>
</dbReference>
<dbReference type="PANTHER" id="PTHR11740">
    <property type="entry name" value="CASEIN KINASE II SUBUNIT BETA"/>
    <property type="match status" value="1"/>
</dbReference>
<comment type="caution">
    <text evidence="7">The sequence shown here is derived from an EMBL/GenBank/DDBJ whole genome shotgun (WGS) entry which is preliminary data.</text>
</comment>
<protein>
    <recommendedName>
        <fullName evidence="5">Casein kinase II subunit beta</fullName>
        <shortName evidence="5">CK II beta</shortName>
    </recommendedName>
</protein>
<evidence type="ECO:0000256" key="3">
    <source>
        <dbReference type="ARBA" id="ARBA00022490"/>
    </source>
</evidence>
<accession>A0AAV8RI59</accession>
<feature type="region of interest" description="Disordered" evidence="6">
    <location>
        <begin position="1"/>
        <end position="96"/>
    </location>
</feature>
<keyword evidence="4" id="KW-0597">Phosphoprotein</keyword>
<dbReference type="EMBL" id="JAQQAF010000003">
    <property type="protein sequence ID" value="KAJ8499833.1"/>
    <property type="molecule type" value="Genomic_DNA"/>
</dbReference>